<dbReference type="OrthoDB" id="8742915at2"/>
<proteinExistence type="predicted"/>
<dbReference type="InterPro" id="IPR001173">
    <property type="entry name" value="Glyco_trans_2-like"/>
</dbReference>
<accession>A0A553GW96</accession>
<dbReference type="AlphaFoldDB" id="A0A553GW96"/>
<dbReference type="PANTHER" id="PTHR22916:SF65">
    <property type="entry name" value="SLR1065 PROTEIN"/>
    <property type="match status" value="1"/>
</dbReference>
<evidence type="ECO:0000313" key="4">
    <source>
        <dbReference type="Proteomes" id="UP000315235"/>
    </source>
</evidence>
<keyword evidence="1" id="KW-0997">Cell inner membrane</keyword>
<keyword evidence="1" id="KW-1003">Cell membrane</keyword>
<sequence length="312" mass="35466">MPTTERPLVSLVTPTYNQAQYLRHTLQSVLDQDYPNVEYIVINDGSTDDTEALLISYGEAVRWRTQANRGQSATLNAGWDMARGKYLGYLSSDDLLYPSAIRRIVELLEARPDCVCAYPDSELIDQNGAVIKRAVCRPFDLAELVVRQECYIGPGALFRADAYRRVGGWKPHLKLAPDREFWMRLAGEGDIAYLDEVLAGYRLHRDAISYRSVSEEVSREYVSVLDDYFARDPAPELLARRDEAYGFAHFLLARNALRDGRLRRGLTLYREAQRLHPPLAHPRYLLQLTRNTVSKPIRAALSGLRNAIGHAR</sequence>
<reference evidence="3 4" key="1">
    <citation type="submission" date="2019-07" db="EMBL/GenBank/DDBJ databases">
        <title>Pseudomonas mangiferae sp. nov., isolated from bark of mango tree in Thailand.</title>
        <authorList>
            <person name="Srisuk N."/>
            <person name="Anurat P."/>
        </authorList>
    </citation>
    <scope>NUCLEOTIDE SEQUENCE [LARGE SCALE GENOMIC DNA]</scope>
    <source>
        <strain evidence="3 4">DMKU_BBB3-04</strain>
    </source>
</reference>
<evidence type="ECO:0000256" key="1">
    <source>
        <dbReference type="ARBA" id="ARBA00022519"/>
    </source>
</evidence>
<keyword evidence="3" id="KW-0808">Transferase</keyword>
<dbReference type="Pfam" id="PF00535">
    <property type="entry name" value="Glycos_transf_2"/>
    <property type="match status" value="1"/>
</dbReference>
<evidence type="ECO:0000259" key="2">
    <source>
        <dbReference type="Pfam" id="PF00535"/>
    </source>
</evidence>
<name>A0A553GW96_9PSED</name>
<dbReference type="RefSeq" id="WP_143489244.1">
    <property type="nucleotide sequence ID" value="NZ_VJOY01000011.1"/>
</dbReference>
<dbReference type="GO" id="GO:0016758">
    <property type="term" value="F:hexosyltransferase activity"/>
    <property type="evidence" value="ECO:0007669"/>
    <property type="project" value="UniProtKB-ARBA"/>
</dbReference>
<evidence type="ECO:0000313" key="3">
    <source>
        <dbReference type="EMBL" id="TRX73784.1"/>
    </source>
</evidence>
<dbReference type="Proteomes" id="UP000315235">
    <property type="component" value="Unassembled WGS sequence"/>
</dbReference>
<dbReference type="InterPro" id="IPR029044">
    <property type="entry name" value="Nucleotide-diphossugar_trans"/>
</dbReference>
<dbReference type="Gene3D" id="3.90.550.10">
    <property type="entry name" value="Spore Coat Polysaccharide Biosynthesis Protein SpsA, Chain A"/>
    <property type="match status" value="1"/>
</dbReference>
<dbReference type="EMBL" id="VJOY01000011">
    <property type="protein sequence ID" value="TRX73784.1"/>
    <property type="molecule type" value="Genomic_DNA"/>
</dbReference>
<gene>
    <name evidence="3" type="ORF">FM069_15335</name>
</gene>
<dbReference type="SUPFAM" id="SSF53448">
    <property type="entry name" value="Nucleotide-diphospho-sugar transferases"/>
    <property type="match status" value="1"/>
</dbReference>
<feature type="domain" description="Glycosyltransferase 2-like" evidence="2">
    <location>
        <begin position="10"/>
        <end position="130"/>
    </location>
</feature>
<organism evidence="3 4">
    <name type="scientific">Pseudomonas mangiferae</name>
    <dbReference type="NCBI Taxonomy" id="2593654"/>
    <lineage>
        <taxon>Bacteria</taxon>
        <taxon>Pseudomonadati</taxon>
        <taxon>Pseudomonadota</taxon>
        <taxon>Gammaproteobacteria</taxon>
        <taxon>Pseudomonadales</taxon>
        <taxon>Pseudomonadaceae</taxon>
        <taxon>Pseudomonas</taxon>
    </lineage>
</organism>
<dbReference type="PANTHER" id="PTHR22916">
    <property type="entry name" value="GLYCOSYLTRANSFERASE"/>
    <property type="match status" value="1"/>
</dbReference>
<protein>
    <submittedName>
        <fullName evidence="3">Glycosyltransferase</fullName>
    </submittedName>
</protein>
<comment type="caution">
    <text evidence="3">The sequence shown here is derived from an EMBL/GenBank/DDBJ whole genome shotgun (WGS) entry which is preliminary data.</text>
</comment>
<keyword evidence="4" id="KW-1185">Reference proteome</keyword>
<keyword evidence="1" id="KW-0472">Membrane</keyword>